<dbReference type="RefSeq" id="WP_329410758.1">
    <property type="nucleotide sequence ID" value="NZ_CP109441.1"/>
</dbReference>
<proteinExistence type="predicted"/>
<dbReference type="Proteomes" id="UP001432062">
    <property type="component" value="Chromosome"/>
</dbReference>
<protein>
    <submittedName>
        <fullName evidence="2">Uncharacterized protein</fullName>
    </submittedName>
</protein>
<dbReference type="EMBL" id="CP109441">
    <property type="protein sequence ID" value="WUV46741.1"/>
    <property type="molecule type" value="Genomic_DNA"/>
</dbReference>
<evidence type="ECO:0000313" key="2">
    <source>
        <dbReference type="EMBL" id="WUV46741.1"/>
    </source>
</evidence>
<reference evidence="2" key="1">
    <citation type="submission" date="2022-10" db="EMBL/GenBank/DDBJ databases">
        <title>The complete genomes of actinobacterial strains from the NBC collection.</title>
        <authorList>
            <person name="Joergensen T.S."/>
            <person name="Alvarez Arevalo M."/>
            <person name="Sterndorff E.B."/>
            <person name="Faurdal D."/>
            <person name="Vuksanovic O."/>
            <person name="Mourched A.-S."/>
            <person name="Charusanti P."/>
            <person name="Shaw S."/>
            <person name="Blin K."/>
            <person name="Weber T."/>
        </authorList>
    </citation>
    <scope>NUCLEOTIDE SEQUENCE</scope>
    <source>
        <strain evidence="2">NBC_01482</strain>
    </source>
</reference>
<name>A0ABZ1YUN0_9NOCA</name>
<feature type="region of interest" description="Disordered" evidence="1">
    <location>
        <begin position="300"/>
        <end position="327"/>
    </location>
</feature>
<organism evidence="2 3">
    <name type="scientific">Nocardia vinacea</name>
    <dbReference type="NCBI Taxonomy" id="96468"/>
    <lineage>
        <taxon>Bacteria</taxon>
        <taxon>Bacillati</taxon>
        <taxon>Actinomycetota</taxon>
        <taxon>Actinomycetes</taxon>
        <taxon>Mycobacteriales</taxon>
        <taxon>Nocardiaceae</taxon>
        <taxon>Nocardia</taxon>
    </lineage>
</organism>
<sequence length="327" mass="36071">MTTPEPEFSQPPTVFRWQAQLLMRIRFLAAEHTRIRDTGWENFEALTADGNPQIAWQTHLHGLEAEREQTEQTALSVGIEPAWIEDARELGIQSTRPRVDAGVRQNPARDNAAQDFYVDMLSLDLWHLERMAGLSAARADRIATGRWTFGTNPIAAAQFTQNMQLYHERVTALAHAAQITATEADLLWGSGADSDRRNHAVHLETYDELPLVNEWNTYATARSDLAVPPYIPTDPDTGIPVAGTEATPPTPQQMIDAATASLRAEFVDAAINNAASESDHNVQPTAITDAIDAALPEGAAHSWDSEPDHTDQTTNPHHMTDLGTDPY</sequence>
<gene>
    <name evidence="2" type="ORF">OG563_00305</name>
</gene>
<accession>A0ABZ1YUN0</accession>
<evidence type="ECO:0000313" key="3">
    <source>
        <dbReference type="Proteomes" id="UP001432062"/>
    </source>
</evidence>
<keyword evidence="3" id="KW-1185">Reference proteome</keyword>
<evidence type="ECO:0000256" key="1">
    <source>
        <dbReference type="SAM" id="MobiDB-lite"/>
    </source>
</evidence>